<dbReference type="Proteomes" id="UP001206925">
    <property type="component" value="Unassembled WGS sequence"/>
</dbReference>
<protein>
    <submittedName>
        <fullName evidence="1">Uncharacterized protein</fullName>
    </submittedName>
</protein>
<comment type="caution">
    <text evidence="1">The sequence shown here is derived from an EMBL/GenBank/DDBJ whole genome shotgun (WGS) entry which is preliminary data.</text>
</comment>
<name>A0AAD5DIV7_AMBAR</name>
<sequence>MVKATASTKHKPPTARYAMPMKLFFPPSQLAVESTSFFLPSKL</sequence>
<evidence type="ECO:0000313" key="1">
    <source>
        <dbReference type="EMBL" id="KAI7758375.1"/>
    </source>
</evidence>
<gene>
    <name evidence="1" type="ORF">M8C21_013736</name>
</gene>
<reference evidence="1" key="1">
    <citation type="submission" date="2022-06" db="EMBL/GenBank/DDBJ databases">
        <title>Uncovering the hologenomic basis of an extraordinary plant invasion.</title>
        <authorList>
            <person name="Bieker V.C."/>
            <person name="Martin M.D."/>
            <person name="Gilbert T."/>
            <person name="Hodgins K."/>
            <person name="Battlay P."/>
            <person name="Petersen B."/>
            <person name="Wilson J."/>
        </authorList>
    </citation>
    <scope>NUCLEOTIDE SEQUENCE</scope>
    <source>
        <strain evidence="1">AA19_3_7</strain>
        <tissue evidence="1">Leaf</tissue>
    </source>
</reference>
<evidence type="ECO:0000313" key="2">
    <source>
        <dbReference type="Proteomes" id="UP001206925"/>
    </source>
</evidence>
<accession>A0AAD5DIV7</accession>
<proteinExistence type="predicted"/>
<keyword evidence="2" id="KW-1185">Reference proteome</keyword>
<dbReference type="EMBL" id="JAMZMK010000005">
    <property type="protein sequence ID" value="KAI7758375.1"/>
    <property type="molecule type" value="Genomic_DNA"/>
</dbReference>
<dbReference type="AlphaFoldDB" id="A0AAD5DIV7"/>
<organism evidence="1 2">
    <name type="scientific">Ambrosia artemisiifolia</name>
    <name type="common">Common ragweed</name>
    <dbReference type="NCBI Taxonomy" id="4212"/>
    <lineage>
        <taxon>Eukaryota</taxon>
        <taxon>Viridiplantae</taxon>
        <taxon>Streptophyta</taxon>
        <taxon>Embryophyta</taxon>
        <taxon>Tracheophyta</taxon>
        <taxon>Spermatophyta</taxon>
        <taxon>Magnoliopsida</taxon>
        <taxon>eudicotyledons</taxon>
        <taxon>Gunneridae</taxon>
        <taxon>Pentapetalae</taxon>
        <taxon>asterids</taxon>
        <taxon>campanulids</taxon>
        <taxon>Asterales</taxon>
        <taxon>Asteraceae</taxon>
        <taxon>Asteroideae</taxon>
        <taxon>Heliantheae alliance</taxon>
        <taxon>Heliantheae</taxon>
        <taxon>Ambrosia</taxon>
    </lineage>
</organism>